<dbReference type="Proteomes" id="UP001292094">
    <property type="component" value="Unassembled WGS sequence"/>
</dbReference>
<dbReference type="AlphaFoldDB" id="A0AAE1TPN6"/>
<sequence length="112" mass="11561">MEPPLPPLVVAAACSGTAASVPASLDSYTHHQHTTLTLLSLALGSHTDDLTDEDITNGGGDADARPQPHLPTASPTVPRPVSHAHHTPTTHATLTPRKSEEGGGRSHSGKGW</sequence>
<dbReference type="EMBL" id="JAWZYT010000333">
    <property type="protein sequence ID" value="KAK4324716.1"/>
    <property type="molecule type" value="Genomic_DNA"/>
</dbReference>
<evidence type="ECO:0000313" key="3">
    <source>
        <dbReference type="EMBL" id="KAK4324716.1"/>
    </source>
</evidence>
<reference evidence="2" key="1">
    <citation type="submission" date="2023-11" db="EMBL/GenBank/DDBJ databases">
        <title>Genome assemblies of two species of porcelain crab, Petrolisthes cinctipes and Petrolisthes manimaculis (Anomura: Porcellanidae).</title>
        <authorList>
            <person name="Angst P."/>
        </authorList>
    </citation>
    <scope>NUCLEOTIDE SEQUENCE</scope>
    <source>
        <strain evidence="2">PB745_02</strain>
        <tissue evidence="2">Gill</tissue>
    </source>
</reference>
<evidence type="ECO:0000256" key="1">
    <source>
        <dbReference type="SAM" id="MobiDB-lite"/>
    </source>
</evidence>
<proteinExistence type="predicted"/>
<evidence type="ECO:0000313" key="2">
    <source>
        <dbReference type="EMBL" id="KAK4293373.1"/>
    </source>
</evidence>
<dbReference type="EMBL" id="JAWZYT010004567">
    <property type="protein sequence ID" value="KAK4293373.1"/>
    <property type="molecule type" value="Genomic_DNA"/>
</dbReference>
<evidence type="ECO:0000313" key="4">
    <source>
        <dbReference type="Proteomes" id="UP001292094"/>
    </source>
</evidence>
<gene>
    <name evidence="3" type="ORF">Pmani_004661</name>
    <name evidence="2" type="ORF">Pmani_033926</name>
</gene>
<accession>A0AAE1TPN6</accession>
<protein>
    <submittedName>
        <fullName evidence="2">Uncharacterized protein</fullName>
    </submittedName>
</protein>
<name>A0AAE1TPN6_9EUCA</name>
<feature type="region of interest" description="Disordered" evidence="1">
    <location>
        <begin position="48"/>
        <end position="112"/>
    </location>
</feature>
<organism evidence="2 4">
    <name type="scientific">Petrolisthes manimaculis</name>
    <dbReference type="NCBI Taxonomy" id="1843537"/>
    <lineage>
        <taxon>Eukaryota</taxon>
        <taxon>Metazoa</taxon>
        <taxon>Ecdysozoa</taxon>
        <taxon>Arthropoda</taxon>
        <taxon>Crustacea</taxon>
        <taxon>Multicrustacea</taxon>
        <taxon>Malacostraca</taxon>
        <taxon>Eumalacostraca</taxon>
        <taxon>Eucarida</taxon>
        <taxon>Decapoda</taxon>
        <taxon>Pleocyemata</taxon>
        <taxon>Anomura</taxon>
        <taxon>Galatheoidea</taxon>
        <taxon>Porcellanidae</taxon>
        <taxon>Petrolisthes</taxon>
    </lineage>
</organism>
<comment type="caution">
    <text evidence="2">The sequence shown here is derived from an EMBL/GenBank/DDBJ whole genome shotgun (WGS) entry which is preliminary data.</text>
</comment>
<keyword evidence="4" id="KW-1185">Reference proteome</keyword>